<evidence type="ECO:0000313" key="2">
    <source>
        <dbReference type="Proteomes" id="UP000324222"/>
    </source>
</evidence>
<protein>
    <submittedName>
        <fullName evidence="1">Uncharacterized protein</fullName>
    </submittedName>
</protein>
<name>A0A5B7IKI9_PORTR</name>
<reference evidence="1 2" key="1">
    <citation type="submission" date="2019-05" db="EMBL/GenBank/DDBJ databases">
        <title>Another draft genome of Portunus trituberculatus and its Hox gene families provides insights of decapod evolution.</title>
        <authorList>
            <person name="Jeong J.-H."/>
            <person name="Song I."/>
            <person name="Kim S."/>
            <person name="Choi T."/>
            <person name="Kim D."/>
            <person name="Ryu S."/>
            <person name="Kim W."/>
        </authorList>
    </citation>
    <scope>NUCLEOTIDE SEQUENCE [LARGE SCALE GENOMIC DNA]</scope>
    <source>
        <tissue evidence="1">Muscle</tissue>
    </source>
</reference>
<keyword evidence="2" id="KW-1185">Reference proteome</keyword>
<comment type="caution">
    <text evidence="1">The sequence shown here is derived from an EMBL/GenBank/DDBJ whole genome shotgun (WGS) entry which is preliminary data.</text>
</comment>
<sequence>MTALAHSLKHENSPFLAEKRPLAIAISSLRQNHSRLCTTTRPQGFLSVPGRVFLSYIVAKKKHCLDPQPLSRRYDCTPYIPLTKKKRNIVARLGGKLAKGNKILK</sequence>
<accession>A0A5B7IKI9</accession>
<proteinExistence type="predicted"/>
<dbReference type="Proteomes" id="UP000324222">
    <property type="component" value="Unassembled WGS sequence"/>
</dbReference>
<evidence type="ECO:0000313" key="1">
    <source>
        <dbReference type="EMBL" id="MPC82855.1"/>
    </source>
</evidence>
<gene>
    <name evidence="1" type="ORF">E2C01_077541</name>
</gene>
<dbReference type="AlphaFoldDB" id="A0A5B7IKI9"/>
<dbReference type="EMBL" id="VSRR010060924">
    <property type="protein sequence ID" value="MPC82855.1"/>
    <property type="molecule type" value="Genomic_DNA"/>
</dbReference>
<organism evidence="1 2">
    <name type="scientific">Portunus trituberculatus</name>
    <name type="common">Swimming crab</name>
    <name type="synonym">Neptunus trituberculatus</name>
    <dbReference type="NCBI Taxonomy" id="210409"/>
    <lineage>
        <taxon>Eukaryota</taxon>
        <taxon>Metazoa</taxon>
        <taxon>Ecdysozoa</taxon>
        <taxon>Arthropoda</taxon>
        <taxon>Crustacea</taxon>
        <taxon>Multicrustacea</taxon>
        <taxon>Malacostraca</taxon>
        <taxon>Eumalacostraca</taxon>
        <taxon>Eucarida</taxon>
        <taxon>Decapoda</taxon>
        <taxon>Pleocyemata</taxon>
        <taxon>Brachyura</taxon>
        <taxon>Eubrachyura</taxon>
        <taxon>Portunoidea</taxon>
        <taxon>Portunidae</taxon>
        <taxon>Portuninae</taxon>
        <taxon>Portunus</taxon>
    </lineage>
</organism>